<protein>
    <submittedName>
        <fullName evidence="3">Mitochondrial assembly of ribosomal large subunit protein 1</fullName>
    </submittedName>
</protein>
<proteinExistence type="inferred from homology"/>
<accession>A0A226F485</accession>
<dbReference type="Proteomes" id="UP000198287">
    <property type="component" value="Unassembled WGS sequence"/>
</dbReference>
<dbReference type="Pfam" id="PF02410">
    <property type="entry name" value="RsfS"/>
    <property type="match status" value="1"/>
</dbReference>
<dbReference type="PANTHER" id="PTHR21043">
    <property type="entry name" value="IOJAP SUPERFAMILY ORTHOLOG"/>
    <property type="match status" value="1"/>
</dbReference>
<evidence type="ECO:0000256" key="1">
    <source>
        <dbReference type="ARBA" id="ARBA00010574"/>
    </source>
</evidence>
<feature type="coiled-coil region" evidence="2">
    <location>
        <begin position="98"/>
        <end position="125"/>
    </location>
</feature>
<dbReference type="InterPro" id="IPR004394">
    <property type="entry name" value="Iojap/RsfS/C7orf30"/>
</dbReference>
<dbReference type="GO" id="GO:0017148">
    <property type="term" value="P:negative regulation of translation"/>
    <property type="evidence" value="ECO:0007669"/>
    <property type="project" value="TreeGrafter"/>
</dbReference>
<dbReference type="SUPFAM" id="SSF81301">
    <property type="entry name" value="Nucleotidyltransferase"/>
    <property type="match status" value="1"/>
</dbReference>
<name>A0A226F485_FOLCA</name>
<gene>
    <name evidence="3" type="ORF">Fcan01_03629</name>
</gene>
<evidence type="ECO:0000256" key="2">
    <source>
        <dbReference type="SAM" id="Coils"/>
    </source>
</evidence>
<dbReference type="OrthoDB" id="21330at2759"/>
<dbReference type="GO" id="GO:0005739">
    <property type="term" value="C:mitochondrion"/>
    <property type="evidence" value="ECO:0007669"/>
    <property type="project" value="TreeGrafter"/>
</dbReference>
<dbReference type="EMBL" id="LNIX01000001">
    <property type="protein sequence ID" value="OXA64583.1"/>
    <property type="molecule type" value="Genomic_DNA"/>
</dbReference>
<dbReference type="STRING" id="158441.A0A226F485"/>
<organism evidence="3 4">
    <name type="scientific">Folsomia candida</name>
    <name type="common">Springtail</name>
    <dbReference type="NCBI Taxonomy" id="158441"/>
    <lineage>
        <taxon>Eukaryota</taxon>
        <taxon>Metazoa</taxon>
        <taxon>Ecdysozoa</taxon>
        <taxon>Arthropoda</taxon>
        <taxon>Hexapoda</taxon>
        <taxon>Collembola</taxon>
        <taxon>Entomobryomorpha</taxon>
        <taxon>Isotomoidea</taxon>
        <taxon>Isotomidae</taxon>
        <taxon>Proisotominae</taxon>
        <taxon>Folsomia</taxon>
    </lineage>
</organism>
<dbReference type="InterPro" id="IPR043519">
    <property type="entry name" value="NT_sf"/>
</dbReference>
<dbReference type="GO" id="GO:0090071">
    <property type="term" value="P:negative regulation of ribosome biogenesis"/>
    <property type="evidence" value="ECO:0007669"/>
    <property type="project" value="TreeGrafter"/>
</dbReference>
<dbReference type="Gene3D" id="3.30.460.10">
    <property type="entry name" value="Beta Polymerase, domain 2"/>
    <property type="match status" value="1"/>
</dbReference>
<evidence type="ECO:0000313" key="3">
    <source>
        <dbReference type="EMBL" id="OXA64583.1"/>
    </source>
</evidence>
<reference evidence="3 4" key="1">
    <citation type="submission" date="2015-12" db="EMBL/GenBank/DDBJ databases">
        <title>The genome of Folsomia candida.</title>
        <authorList>
            <person name="Faddeeva A."/>
            <person name="Derks M.F."/>
            <person name="Anvar Y."/>
            <person name="Smit S."/>
            <person name="Van Straalen N."/>
            <person name="Roelofs D."/>
        </authorList>
    </citation>
    <scope>NUCLEOTIDE SEQUENCE [LARGE SCALE GENOMIC DNA]</scope>
    <source>
        <strain evidence="3 4">VU population</strain>
        <tissue evidence="3">Whole body</tissue>
    </source>
</reference>
<sequence>MNRTKIKVAKAFLKSQLPLSDIVINDSSSLISWRLQRVNPRRCMSGSPIQRPFQNFDATSQSWCPCKISVPQVVQRFSQTHNSNYLTSHQRKADGQLTEEEQRVLDELEREEALYKNRTVNHQEQVIDDDLYGKDEEDASLKLQESISEAYVPFENQQRIIQDVIDEIWNPQTVDNTHVVYQPSPEFLKRGKTGVFDMPELVDLLRKEKCVEVVTITIPKEVDYADHMIIVTCRSPQHLLAMATYVRKRFKMKNLKQTDLIPHIVTQNGVQGWIALDLGNIVLHLFLQAQRDHFDLEMLWTVGPMFDDLYNTRDPDIIQLLNMIK</sequence>
<comment type="caution">
    <text evidence="3">The sequence shown here is derived from an EMBL/GenBank/DDBJ whole genome shotgun (WGS) entry which is preliminary data.</text>
</comment>
<evidence type="ECO:0000313" key="4">
    <source>
        <dbReference type="Proteomes" id="UP000198287"/>
    </source>
</evidence>
<keyword evidence="2" id="KW-0175">Coiled coil</keyword>
<dbReference type="NCBIfam" id="TIGR00090">
    <property type="entry name" value="rsfS_iojap_ybeB"/>
    <property type="match status" value="1"/>
</dbReference>
<comment type="similarity">
    <text evidence="1">Belongs to the Iojap/RsfS family.</text>
</comment>
<dbReference type="OMA" id="AIRNWIR"/>
<dbReference type="PANTHER" id="PTHR21043:SF0">
    <property type="entry name" value="MITOCHONDRIAL ASSEMBLY OF RIBOSOMAL LARGE SUBUNIT PROTEIN 1"/>
    <property type="match status" value="1"/>
</dbReference>
<keyword evidence="4" id="KW-1185">Reference proteome</keyword>
<dbReference type="AlphaFoldDB" id="A0A226F485"/>
<dbReference type="GO" id="GO:0043023">
    <property type="term" value="F:ribosomal large subunit binding"/>
    <property type="evidence" value="ECO:0007669"/>
    <property type="project" value="TreeGrafter"/>
</dbReference>